<proteinExistence type="predicted"/>
<accession>A0ABQ0G1N2</accession>
<dbReference type="EMBL" id="BAAFSV010000001">
    <property type="protein sequence ID" value="GAB1311661.1"/>
    <property type="molecule type" value="Genomic_DNA"/>
</dbReference>
<dbReference type="RefSeq" id="XP_070913394.1">
    <property type="nucleotide sequence ID" value="XM_071057293.1"/>
</dbReference>
<gene>
    <name evidence="1" type="ORF">MFIFM68171_01871</name>
</gene>
<reference evidence="1 2" key="1">
    <citation type="submission" date="2024-09" db="EMBL/GenBank/DDBJ databases">
        <title>Itraconazole resistance in Madurella fahalii resulting from another homologue of gene encoding cytochrome P450 14-alpha sterol demethylase (CYP51).</title>
        <authorList>
            <person name="Yoshioka I."/>
            <person name="Fahal A.H."/>
            <person name="Kaneko S."/>
            <person name="Yaguchi T."/>
        </authorList>
    </citation>
    <scope>NUCLEOTIDE SEQUENCE [LARGE SCALE GENOMIC DNA]</scope>
    <source>
        <strain evidence="1 2">IFM 68171</strain>
    </source>
</reference>
<evidence type="ECO:0000313" key="2">
    <source>
        <dbReference type="Proteomes" id="UP001628179"/>
    </source>
</evidence>
<sequence length="289" mass="32486">MVSSRVYNNALEILKKVKAREAPPDHHVAKEIVELTARSRYAEANGVFHRSRVTVPGIVRAAKLLRRSEWDKIQKSPDVLEEALCWLNEAESVDSYHLHYLRTLQDCTNGQVLYKHFVLDLAMYLWKDDPIALIDCVRQYGQDTHIRVPDVVFSPTKPGEPSDGGPAIEAPPKLATGFANVPIAKARTIFGQVNPVLEAILSCSYQGYTELMSTNVRLHVLSDWTVEILIDLGCGDDERIAEAREQVAKLPWLNQLGRTSVDIRQVSQMRIQVSTRDEGTVESLVFQLA</sequence>
<protein>
    <submittedName>
        <fullName evidence="1">Uncharacterized protein</fullName>
    </submittedName>
</protein>
<organism evidence="1 2">
    <name type="scientific">Madurella fahalii</name>
    <dbReference type="NCBI Taxonomy" id="1157608"/>
    <lineage>
        <taxon>Eukaryota</taxon>
        <taxon>Fungi</taxon>
        <taxon>Dikarya</taxon>
        <taxon>Ascomycota</taxon>
        <taxon>Pezizomycotina</taxon>
        <taxon>Sordariomycetes</taxon>
        <taxon>Sordariomycetidae</taxon>
        <taxon>Sordariales</taxon>
        <taxon>Sordariales incertae sedis</taxon>
        <taxon>Madurella</taxon>
    </lineage>
</organism>
<name>A0ABQ0G1N2_9PEZI</name>
<dbReference type="Proteomes" id="UP001628179">
    <property type="component" value="Unassembled WGS sequence"/>
</dbReference>
<comment type="caution">
    <text evidence="1">The sequence shown here is derived from an EMBL/GenBank/DDBJ whole genome shotgun (WGS) entry which is preliminary data.</text>
</comment>
<keyword evidence="2" id="KW-1185">Reference proteome</keyword>
<dbReference type="GeneID" id="98172616"/>
<evidence type="ECO:0000313" key="1">
    <source>
        <dbReference type="EMBL" id="GAB1311661.1"/>
    </source>
</evidence>